<comment type="caution">
    <text evidence="2">The sequence shown here is derived from an EMBL/GenBank/DDBJ whole genome shotgun (WGS) entry which is preliminary data.</text>
</comment>
<evidence type="ECO:0000256" key="1">
    <source>
        <dbReference type="SAM" id="Phobius"/>
    </source>
</evidence>
<dbReference type="AlphaFoldDB" id="R4F8Q2"/>
<proteinExistence type="predicted"/>
<keyword evidence="1" id="KW-0472">Membrane</keyword>
<keyword evidence="1" id="KW-0812">Transmembrane</keyword>
<organism evidence="2 3">
    <name type="scientific">Anoxybacillus flavithermus NBRC 109594</name>
    <dbReference type="NCBI Taxonomy" id="1315967"/>
    <lineage>
        <taxon>Bacteria</taxon>
        <taxon>Bacillati</taxon>
        <taxon>Bacillota</taxon>
        <taxon>Bacilli</taxon>
        <taxon>Bacillales</taxon>
        <taxon>Anoxybacillaceae</taxon>
        <taxon>Anoxybacillus</taxon>
    </lineage>
</organism>
<evidence type="ECO:0000313" key="2">
    <source>
        <dbReference type="EMBL" id="GAC89726.1"/>
    </source>
</evidence>
<sequence length="41" mass="5099">MRRVTSCYPLLLIMISLFFLSSMYYNKKCNEYFQKYEKKAF</sequence>
<protein>
    <submittedName>
        <fullName evidence="2">Uncharacterized protein</fullName>
    </submittedName>
</protein>
<reference evidence="3" key="1">
    <citation type="journal article" date="2013" name="Genome">
        <title>Draft Genome Sequence of a Thermophilic Member of the Bacillaceae, Anoxybacillus flavithermus Strain Kn10, Isolated from the Kan-nawa Hot Spring in Japan.</title>
        <authorList>
            <person name="Matsutani M."/>
            <person name="Shirakihara Y."/>
            <person name="Imada K."/>
            <person name="Yakushi T."/>
            <person name="Matsushita K."/>
        </authorList>
    </citation>
    <scope>NUCLEOTIDE SEQUENCE [LARGE SCALE GENOMIC DNA]</scope>
    <source>
        <strain evidence="3">NBRC 109594</strain>
    </source>
</reference>
<feature type="transmembrane region" description="Helical" evidence="1">
    <location>
        <begin position="7"/>
        <end position="25"/>
    </location>
</feature>
<gene>
    <name evidence="2" type="ORF">KN10_0162</name>
</gene>
<accession>R4F8Q2</accession>
<evidence type="ECO:0000313" key="3">
    <source>
        <dbReference type="Proteomes" id="UP000013057"/>
    </source>
</evidence>
<keyword evidence="1" id="KW-1133">Transmembrane helix</keyword>
<dbReference type="EMBL" id="BARH01000001">
    <property type="protein sequence ID" value="GAC89726.1"/>
    <property type="molecule type" value="Genomic_DNA"/>
</dbReference>
<dbReference type="Proteomes" id="UP000013057">
    <property type="component" value="Unassembled WGS sequence"/>
</dbReference>
<name>R4F8Q2_9BACL</name>